<feature type="compositionally biased region" description="Polar residues" evidence="1">
    <location>
        <begin position="56"/>
        <end position="86"/>
    </location>
</feature>
<feature type="compositionally biased region" description="Low complexity" evidence="1">
    <location>
        <begin position="163"/>
        <end position="173"/>
    </location>
</feature>
<dbReference type="OrthoDB" id="1099063at2759"/>
<protein>
    <submittedName>
        <fullName evidence="2">Uncharacterized protein</fullName>
    </submittedName>
</protein>
<feature type="region of interest" description="Disordered" evidence="1">
    <location>
        <begin position="25"/>
        <end position="89"/>
    </location>
</feature>
<dbReference type="AlphaFoldDB" id="A0A8H6LU31"/>
<evidence type="ECO:0000256" key="1">
    <source>
        <dbReference type="SAM" id="MobiDB-lite"/>
    </source>
</evidence>
<feature type="region of interest" description="Disordered" evidence="1">
    <location>
        <begin position="163"/>
        <end position="193"/>
    </location>
</feature>
<dbReference type="EMBL" id="JACGCI010000134">
    <property type="protein sequence ID" value="KAF6743868.1"/>
    <property type="molecule type" value="Genomic_DNA"/>
</dbReference>
<reference evidence="2 3" key="1">
    <citation type="submission" date="2020-07" db="EMBL/GenBank/DDBJ databases">
        <title>Comparative genomics of pyrophilous fungi reveals a link between fire events and developmental genes.</title>
        <authorList>
            <consortium name="DOE Joint Genome Institute"/>
            <person name="Steindorff A.S."/>
            <person name="Carver A."/>
            <person name="Calhoun S."/>
            <person name="Stillman K."/>
            <person name="Liu H."/>
            <person name="Lipzen A."/>
            <person name="Pangilinan J."/>
            <person name="Labutti K."/>
            <person name="Bruns T.D."/>
            <person name="Grigoriev I.V."/>
        </authorList>
    </citation>
    <scope>NUCLEOTIDE SEQUENCE [LARGE SCALE GENOMIC DNA]</scope>
    <source>
        <strain evidence="2 3">CBS 144469</strain>
    </source>
</reference>
<evidence type="ECO:0000313" key="3">
    <source>
        <dbReference type="Proteomes" id="UP000521943"/>
    </source>
</evidence>
<organism evidence="2 3">
    <name type="scientific">Ephemerocybe angulata</name>
    <dbReference type="NCBI Taxonomy" id="980116"/>
    <lineage>
        <taxon>Eukaryota</taxon>
        <taxon>Fungi</taxon>
        <taxon>Dikarya</taxon>
        <taxon>Basidiomycota</taxon>
        <taxon>Agaricomycotina</taxon>
        <taxon>Agaricomycetes</taxon>
        <taxon>Agaricomycetidae</taxon>
        <taxon>Agaricales</taxon>
        <taxon>Agaricineae</taxon>
        <taxon>Psathyrellaceae</taxon>
        <taxon>Ephemerocybe</taxon>
    </lineage>
</organism>
<gene>
    <name evidence="2" type="ORF">DFP72DRAFT_1098006</name>
</gene>
<sequence length="389" mass="42456">MLSNKHVASTSNLSCLNLARQRRTLTSPAPSQHPRQSPRAKLPFELGLRTSRPPDTFNNPSDYRNARHTSTQNFSFTPRDSNSTRPPTECEEVSDQEWELRTGRAIFVLQETLPTFFQTGLTTSIDTLTGKPKPPNYSQHSHFHIPIIDSAAAASLEFLSSGATTSSSVPKGKNGNGNGKSKHPQTAEEDADEENIYSPNIRLQYTPPVALPAPFPKTFKLEGINLYLASSSIVRHSMNALFHDLSVTLVKVSVHNEPPPPSDGSASSSQSSPPPSGPRDPSKRSPRKLNREKYLLVRQLVNGINRVSGKEAEWEVESMYTFSPLSGLIMKHTVNSIRPAPHLAVYDLLKGSLGQVFGFGEPAGRKPGVCTSAVGVGEDGRGDGDVRRK</sequence>
<accession>A0A8H6LU31</accession>
<name>A0A8H6LU31_9AGAR</name>
<evidence type="ECO:0000313" key="2">
    <source>
        <dbReference type="EMBL" id="KAF6743868.1"/>
    </source>
</evidence>
<dbReference type="Proteomes" id="UP000521943">
    <property type="component" value="Unassembled WGS sequence"/>
</dbReference>
<proteinExistence type="predicted"/>
<keyword evidence="3" id="KW-1185">Reference proteome</keyword>
<comment type="caution">
    <text evidence="2">The sequence shown here is derived from an EMBL/GenBank/DDBJ whole genome shotgun (WGS) entry which is preliminary data.</text>
</comment>
<feature type="region of interest" description="Disordered" evidence="1">
    <location>
        <begin position="253"/>
        <end position="289"/>
    </location>
</feature>
<feature type="compositionally biased region" description="Polar residues" evidence="1">
    <location>
        <begin position="25"/>
        <end position="35"/>
    </location>
</feature>